<feature type="region of interest" description="Disordered" evidence="1">
    <location>
        <begin position="1"/>
        <end position="109"/>
    </location>
</feature>
<dbReference type="InParanoid" id="A0A2T3BA00"/>
<dbReference type="OrthoDB" id="20473at2759"/>
<dbReference type="EMBL" id="KZ679007">
    <property type="protein sequence ID" value="PSS25155.1"/>
    <property type="molecule type" value="Genomic_DNA"/>
</dbReference>
<dbReference type="InterPro" id="IPR037830">
    <property type="entry name" value="ZZZ3"/>
</dbReference>
<feature type="region of interest" description="Disordered" evidence="1">
    <location>
        <begin position="231"/>
        <end position="290"/>
    </location>
</feature>
<feature type="compositionally biased region" description="Low complexity" evidence="1">
    <location>
        <begin position="20"/>
        <end position="45"/>
    </location>
</feature>
<evidence type="ECO:0000313" key="3">
    <source>
        <dbReference type="Proteomes" id="UP000241818"/>
    </source>
</evidence>
<dbReference type="Proteomes" id="UP000241818">
    <property type="component" value="Unassembled WGS sequence"/>
</dbReference>
<protein>
    <submittedName>
        <fullName evidence="2">Uncharacterized protein</fullName>
    </submittedName>
</protein>
<accession>A0A2T3BA00</accession>
<dbReference type="AlphaFoldDB" id="A0A2T3BA00"/>
<sequence>MPRKSKPKSNIKMPGLTVDTSPSHTTSPNSTSHSQSQSHSRSASPVRPPYSPITPTLGHARLATSTSPSQNPSPHTQNTLPPRQTYTHSQPPQTAIPQPPPVPIKLDENPDALALKSAISILQIQARNATADIQTLHRIKGKAMDDPEGFARALAAGEVATKSDSLFAPSQDDSSEDEDGEGEKVEGLEGEGKGKEKAEKWGKLPRPQNIVRCPPINWTQYAVVGESLDKLHKDQQARPTEGMPQRLQPDGSLAFGGEGQRRREDMGVAAPYQPGKDKIEKMGTRKGGKR</sequence>
<dbReference type="GeneID" id="36570374"/>
<evidence type="ECO:0000313" key="2">
    <source>
        <dbReference type="EMBL" id="PSS25155.1"/>
    </source>
</evidence>
<dbReference type="STRING" id="857342.A0A2T3BA00"/>
<organism evidence="2 3">
    <name type="scientific">Amorphotheca resinae ATCC 22711</name>
    <dbReference type="NCBI Taxonomy" id="857342"/>
    <lineage>
        <taxon>Eukaryota</taxon>
        <taxon>Fungi</taxon>
        <taxon>Dikarya</taxon>
        <taxon>Ascomycota</taxon>
        <taxon>Pezizomycotina</taxon>
        <taxon>Leotiomycetes</taxon>
        <taxon>Helotiales</taxon>
        <taxon>Amorphothecaceae</taxon>
        <taxon>Amorphotheca</taxon>
    </lineage>
</organism>
<feature type="compositionally biased region" description="Polar residues" evidence="1">
    <location>
        <begin position="63"/>
        <end position="89"/>
    </location>
</feature>
<name>A0A2T3BA00_AMORE</name>
<proteinExistence type="predicted"/>
<feature type="compositionally biased region" description="Basic and acidic residues" evidence="1">
    <location>
        <begin position="182"/>
        <end position="202"/>
    </location>
</feature>
<evidence type="ECO:0000256" key="1">
    <source>
        <dbReference type="SAM" id="MobiDB-lite"/>
    </source>
</evidence>
<reference evidence="2 3" key="1">
    <citation type="journal article" date="2018" name="New Phytol.">
        <title>Comparative genomics and transcriptomics depict ericoid mycorrhizal fungi as versatile saprotrophs and plant mutualists.</title>
        <authorList>
            <person name="Martino E."/>
            <person name="Morin E."/>
            <person name="Grelet G.A."/>
            <person name="Kuo A."/>
            <person name="Kohler A."/>
            <person name="Daghino S."/>
            <person name="Barry K.W."/>
            <person name="Cichocki N."/>
            <person name="Clum A."/>
            <person name="Dockter R.B."/>
            <person name="Hainaut M."/>
            <person name="Kuo R.C."/>
            <person name="LaButti K."/>
            <person name="Lindahl B.D."/>
            <person name="Lindquist E.A."/>
            <person name="Lipzen A."/>
            <person name="Khouja H.R."/>
            <person name="Magnuson J."/>
            <person name="Murat C."/>
            <person name="Ohm R.A."/>
            <person name="Singer S.W."/>
            <person name="Spatafora J.W."/>
            <person name="Wang M."/>
            <person name="Veneault-Fourrey C."/>
            <person name="Henrissat B."/>
            <person name="Grigoriev I.V."/>
            <person name="Martin F.M."/>
            <person name="Perotto S."/>
        </authorList>
    </citation>
    <scope>NUCLEOTIDE SEQUENCE [LARGE SCALE GENOMIC DNA]</scope>
    <source>
        <strain evidence="2 3">ATCC 22711</strain>
    </source>
</reference>
<keyword evidence="3" id="KW-1185">Reference proteome</keyword>
<feature type="region of interest" description="Disordered" evidence="1">
    <location>
        <begin position="159"/>
        <end position="209"/>
    </location>
</feature>
<dbReference type="PANTHER" id="PTHR22705:SF0">
    <property type="entry name" value="ZZ-TYPE ZINC FINGER-CONTAINING PROTEIN 3"/>
    <property type="match status" value="1"/>
</dbReference>
<dbReference type="PANTHER" id="PTHR22705">
    <property type="entry name" value="ZINC FINGER, ZZ DOMAIN CONTAINING 3"/>
    <property type="match status" value="1"/>
</dbReference>
<gene>
    <name evidence="2" type="ORF">M430DRAFT_133342</name>
</gene>
<dbReference type="RefSeq" id="XP_024723754.1">
    <property type="nucleotide sequence ID" value="XM_024862293.1"/>
</dbReference>